<sequence>MHPIGCKCCAALAHNKINDLFKEQKEKTIFKHVDKLAYLGSQKTAVKEFNFSVHN</sequence>
<evidence type="ECO:0000313" key="1">
    <source>
        <dbReference type="EMBL" id="CAG8661936.1"/>
    </source>
</evidence>
<proteinExistence type="predicted"/>
<protein>
    <submittedName>
        <fullName evidence="1">36215_t:CDS:1</fullName>
    </submittedName>
</protein>
<keyword evidence="2" id="KW-1185">Reference proteome</keyword>
<reference evidence="1 2" key="1">
    <citation type="submission" date="2021-06" db="EMBL/GenBank/DDBJ databases">
        <authorList>
            <person name="Kallberg Y."/>
            <person name="Tangrot J."/>
            <person name="Rosling A."/>
        </authorList>
    </citation>
    <scope>NUCLEOTIDE SEQUENCE [LARGE SCALE GENOMIC DNA]</scope>
    <source>
        <strain evidence="1 2">120-4 pot B 10/14</strain>
    </source>
</reference>
<dbReference type="EMBL" id="CAJVQB010005440">
    <property type="protein sequence ID" value="CAG8661936.1"/>
    <property type="molecule type" value="Genomic_DNA"/>
</dbReference>
<dbReference type="Proteomes" id="UP000789901">
    <property type="component" value="Unassembled WGS sequence"/>
</dbReference>
<accession>A0ABN7UTS9</accession>
<evidence type="ECO:0000313" key="2">
    <source>
        <dbReference type="Proteomes" id="UP000789901"/>
    </source>
</evidence>
<organism evidence="1 2">
    <name type="scientific">Gigaspora margarita</name>
    <dbReference type="NCBI Taxonomy" id="4874"/>
    <lineage>
        <taxon>Eukaryota</taxon>
        <taxon>Fungi</taxon>
        <taxon>Fungi incertae sedis</taxon>
        <taxon>Mucoromycota</taxon>
        <taxon>Glomeromycotina</taxon>
        <taxon>Glomeromycetes</taxon>
        <taxon>Diversisporales</taxon>
        <taxon>Gigasporaceae</taxon>
        <taxon>Gigaspora</taxon>
    </lineage>
</organism>
<gene>
    <name evidence="1" type="ORF">GMARGA_LOCUS9928</name>
</gene>
<comment type="caution">
    <text evidence="1">The sequence shown here is derived from an EMBL/GenBank/DDBJ whole genome shotgun (WGS) entry which is preliminary data.</text>
</comment>
<name>A0ABN7UTS9_GIGMA</name>